<name>A0A7R7IEZ3_9FIRM</name>
<organism evidence="2 3">
    <name type="scientific">Anaeromicropila herbilytica</name>
    <dbReference type="NCBI Taxonomy" id="2785025"/>
    <lineage>
        <taxon>Bacteria</taxon>
        <taxon>Bacillati</taxon>
        <taxon>Bacillota</taxon>
        <taxon>Clostridia</taxon>
        <taxon>Lachnospirales</taxon>
        <taxon>Lachnospiraceae</taxon>
        <taxon>Anaeromicropila</taxon>
    </lineage>
</organism>
<dbReference type="Pfam" id="PF00535">
    <property type="entry name" value="Glycos_transf_2"/>
    <property type="match status" value="1"/>
</dbReference>
<dbReference type="InterPro" id="IPR001173">
    <property type="entry name" value="Glyco_trans_2-like"/>
</dbReference>
<evidence type="ECO:0000313" key="2">
    <source>
        <dbReference type="EMBL" id="BCN32541.1"/>
    </source>
</evidence>
<accession>A0A7R7IEZ3</accession>
<dbReference type="AlphaFoldDB" id="A0A7R7IEZ3"/>
<reference evidence="2 3" key="1">
    <citation type="submission" date="2020-11" db="EMBL/GenBank/DDBJ databases">
        <title>Draft genome sequencing of a Lachnospiraceae strain isolated from anoxic soil subjected to BSD treatment.</title>
        <authorList>
            <person name="Uek A."/>
            <person name="Tonouchi A."/>
        </authorList>
    </citation>
    <scope>NUCLEOTIDE SEQUENCE [LARGE SCALE GENOMIC DNA]</scope>
    <source>
        <strain evidence="2 3">TB5</strain>
    </source>
</reference>
<evidence type="ECO:0000313" key="3">
    <source>
        <dbReference type="Proteomes" id="UP000595897"/>
    </source>
</evidence>
<dbReference type="RefSeq" id="WP_271713584.1">
    <property type="nucleotide sequence ID" value="NZ_AP024169.1"/>
</dbReference>
<dbReference type="Proteomes" id="UP000595897">
    <property type="component" value="Chromosome"/>
</dbReference>
<feature type="domain" description="Glycosyltransferase 2-like" evidence="1">
    <location>
        <begin position="5"/>
        <end position="175"/>
    </location>
</feature>
<evidence type="ECO:0000259" key="1">
    <source>
        <dbReference type="Pfam" id="PF00535"/>
    </source>
</evidence>
<dbReference type="PANTHER" id="PTHR22916">
    <property type="entry name" value="GLYCOSYLTRANSFERASE"/>
    <property type="match status" value="1"/>
</dbReference>
<gene>
    <name evidence="2" type="ORF">bsdtb5_38360</name>
</gene>
<proteinExistence type="predicted"/>
<protein>
    <recommendedName>
        <fullName evidence="1">Glycosyltransferase 2-like domain-containing protein</fullName>
    </recommendedName>
</protein>
<dbReference type="Gene3D" id="3.90.550.10">
    <property type="entry name" value="Spore Coat Polysaccharide Biosynthesis Protein SpsA, Chain A"/>
    <property type="match status" value="1"/>
</dbReference>
<sequence>MELISIVVITYNSQDTVIETLDSIKNQTYANKELIVSDDCSTDNTRAIIKEWVKQNSRYFKNIKCIKTKQNKGVSNNCNVGIKNTTGKYIQLIAGDDILLPTALQEKYNFAIDNNLDFVCCKVEVFGKNINKVNAMKRFCENGYRILNNDWENQYKNILIDNYIAGPSGGFYTKKLYDELGGFDNRFPFLEDYPFLVKLLSSGRRIILMDKVLAKYRMSNSSLCTTNNTSFNKSVSSFFLKVRWKLLLKNGMYKEMIQQAKLYI</sequence>
<dbReference type="InterPro" id="IPR029044">
    <property type="entry name" value="Nucleotide-diphossugar_trans"/>
</dbReference>
<keyword evidence="3" id="KW-1185">Reference proteome</keyword>
<dbReference type="PANTHER" id="PTHR22916:SF64">
    <property type="entry name" value="TRANSFERASE, PUTATIVE-RELATED"/>
    <property type="match status" value="1"/>
</dbReference>
<dbReference type="SUPFAM" id="SSF53448">
    <property type="entry name" value="Nucleotide-diphospho-sugar transferases"/>
    <property type="match status" value="1"/>
</dbReference>
<dbReference type="EMBL" id="AP024169">
    <property type="protein sequence ID" value="BCN32541.1"/>
    <property type="molecule type" value="Genomic_DNA"/>
</dbReference>
<dbReference type="KEGG" id="ahb:bsdtb5_38360"/>